<accession>A0A7V2ZMG7</accession>
<gene>
    <name evidence="2" type="ORF">ENS31_13890</name>
</gene>
<dbReference type="EMBL" id="DSUJ01000011">
    <property type="protein sequence ID" value="HFI92605.1"/>
    <property type="molecule type" value="Genomic_DNA"/>
</dbReference>
<comment type="caution">
    <text evidence="2">The sequence shown here is derived from an EMBL/GenBank/DDBJ whole genome shotgun (WGS) entry which is preliminary data.</text>
</comment>
<dbReference type="Pfam" id="PF03465">
    <property type="entry name" value="eRF1_3"/>
    <property type="match status" value="1"/>
</dbReference>
<organism evidence="2">
    <name type="scientific">Ignavibacterium album</name>
    <dbReference type="NCBI Taxonomy" id="591197"/>
    <lineage>
        <taxon>Bacteria</taxon>
        <taxon>Pseudomonadati</taxon>
        <taxon>Ignavibacteriota</taxon>
        <taxon>Ignavibacteria</taxon>
        <taxon>Ignavibacteriales</taxon>
        <taxon>Ignavibacteriaceae</taxon>
        <taxon>Ignavibacterium</taxon>
    </lineage>
</organism>
<name>A0A7V2ZMG7_9BACT</name>
<protein>
    <recommendedName>
        <fullName evidence="1">eRF1 domain-containing protein</fullName>
    </recommendedName>
</protein>
<dbReference type="SUPFAM" id="SSF55315">
    <property type="entry name" value="L30e-like"/>
    <property type="match status" value="1"/>
</dbReference>
<dbReference type="AlphaFoldDB" id="A0A7V2ZMG7"/>
<dbReference type="InterPro" id="IPR029064">
    <property type="entry name" value="Ribosomal_eL30-like_sf"/>
</dbReference>
<evidence type="ECO:0000259" key="1">
    <source>
        <dbReference type="Pfam" id="PF03465"/>
    </source>
</evidence>
<dbReference type="Gene3D" id="3.30.1330.30">
    <property type="match status" value="1"/>
</dbReference>
<dbReference type="InterPro" id="IPR041202">
    <property type="entry name" value="BaeRF_family10"/>
</dbReference>
<reference evidence="2" key="1">
    <citation type="journal article" date="2020" name="mSystems">
        <title>Genome- and Community-Level Interaction Insights into Carbon Utilization and Element Cycling Functions of Hydrothermarchaeota in Hydrothermal Sediment.</title>
        <authorList>
            <person name="Zhou Z."/>
            <person name="Liu Y."/>
            <person name="Xu W."/>
            <person name="Pan J."/>
            <person name="Luo Z.H."/>
            <person name="Li M."/>
        </authorList>
    </citation>
    <scope>NUCLEOTIDE SEQUENCE [LARGE SCALE GENOMIC DNA]</scope>
    <source>
        <strain evidence="2">SpSt-479</strain>
    </source>
</reference>
<evidence type="ECO:0000313" key="2">
    <source>
        <dbReference type="EMBL" id="HFI92605.1"/>
    </source>
</evidence>
<sequence length="383" mass="44217">MISKKDIQFIKEQIEFHKEPVLSVYADVNPAKPENARQGWKIRIKNSLKENNIPDYIKSKVLEVLEIEKPSAKTVAIFAADDFIERYDLNIELPVVDVVNGKIDLTWGKPNITPLVYAIDEYERTGILYLKKKGWQFYEFFLGELRELEETFKEVKKSEWDDLESSIEEITKDFFKERVPTHPDKFPKRVNSYTIRFYKHLAGLVEKIISSYDIKRLILLGPDEQTKFFSQYLSKSTRNIIAAFAGDLPVHEASPARISEKVNNLLEKIERENELKLVNNISNSDFVSGVENTLEALQMGRVYDLIVPWSLNEKVFRCDDGYLSSSEEKVKSLCGNNKIETIELKNIIIDLAINHGGRIEFVRGEAEEKLMKDFGGLAGLLRW</sequence>
<dbReference type="InterPro" id="IPR005142">
    <property type="entry name" value="eRF1_3"/>
</dbReference>
<proteinExistence type="predicted"/>
<feature type="domain" description="eRF1" evidence="1">
    <location>
        <begin position="285"/>
        <end position="383"/>
    </location>
</feature>
<dbReference type="Pfam" id="PF18854">
    <property type="entry name" value="baeRF_family10"/>
    <property type="match status" value="1"/>
</dbReference>